<dbReference type="PANTHER" id="PTHR30055:SF220">
    <property type="entry name" value="TETR-FAMILY REGULATORY PROTEIN"/>
    <property type="match status" value="1"/>
</dbReference>
<gene>
    <name evidence="6" type="ORF">DI623_02630</name>
</gene>
<dbReference type="InterPro" id="IPR001647">
    <property type="entry name" value="HTH_TetR"/>
</dbReference>
<feature type="domain" description="HTH tetR-type" evidence="5">
    <location>
        <begin position="19"/>
        <end position="79"/>
    </location>
</feature>
<dbReference type="EMBL" id="QFNN01000007">
    <property type="protein sequence ID" value="PZO91600.1"/>
    <property type="molecule type" value="Genomic_DNA"/>
</dbReference>
<dbReference type="PROSITE" id="PS50977">
    <property type="entry name" value="HTH_TETR_2"/>
    <property type="match status" value="1"/>
</dbReference>
<organism evidence="6 7">
    <name type="scientific">Sphingomonas sanxanigenens</name>
    <dbReference type="NCBI Taxonomy" id="397260"/>
    <lineage>
        <taxon>Bacteria</taxon>
        <taxon>Pseudomonadati</taxon>
        <taxon>Pseudomonadota</taxon>
        <taxon>Alphaproteobacteria</taxon>
        <taxon>Sphingomonadales</taxon>
        <taxon>Sphingomonadaceae</taxon>
        <taxon>Sphingomonas</taxon>
    </lineage>
</organism>
<keyword evidence="3" id="KW-0804">Transcription</keyword>
<dbReference type="PRINTS" id="PR00455">
    <property type="entry name" value="HTHTETR"/>
</dbReference>
<evidence type="ECO:0000256" key="4">
    <source>
        <dbReference type="PROSITE-ProRule" id="PRU00335"/>
    </source>
</evidence>
<dbReference type="Gene3D" id="1.10.357.10">
    <property type="entry name" value="Tetracycline Repressor, domain 2"/>
    <property type="match status" value="1"/>
</dbReference>
<evidence type="ECO:0000256" key="1">
    <source>
        <dbReference type="ARBA" id="ARBA00023015"/>
    </source>
</evidence>
<dbReference type="Pfam" id="PF13305">
    <property type="entry name" value="TetR_C_33"/>
    <property type="match status" value="1"/>
</dbReference>
<dbReference type="GO" id="GO:0003700">
    <property type="term" value="F:DNA-binding transcription factor activity"/>
    <property type="evidence" value="ECO:0007669"/>
    <property type="project" value="TreeGrafter"/>
</dbReference>
<dbReference type="Proteomes" id="UP000249066">
    <property type="component" value="Unassembled WGS sequence"/>
</dbReference>
<dbReference type="InterPro" id="IPR036271">
    <property type="entry name" value="Tet_transcr_reg_TetR-rel_C_sf"/>
</dbReference>
<dbReference type="SUPFAM" id="SSF46689">
    <property type="entry name" value="Homeodomain-like"/>
    <property type="match status" value="1"/>
</dbReference>
<dbReference type="GO" id="GO:0000976">
    <property type="term" value="F:transcription cis-regulatory region binding"/>
    <property type="evidence" value="ECO:0007669"/>
    <property type="project" value="TreeGrafter"/>
</dbReference>
<dbReference type="Pfam" id="PF00440">
    <property type="entry name" value="TetR_N"/>
    <property type="match status" value="1"/>
</dbReference>
<keyword evidence="1" id="KW-0805">Transcription regulation</keyword>
<dbReference type="PANTHER" id="PTHR30055">
    <property type="entry name" value="HTH-TYPE TRANSCRIPTIONAL REGULATOR RUTR"/>
    <property type="match status" value="1"/>
</dbReference>
<proteinExistence type="predicted"/>
<dbReference type="InterPro" id="IPR025996">
    <property type="entry name" value="MT1864/Rv1816-like_C"/>
</dbReference>
<keyword evidence="2 4" id="KW-0238">DNA-binding</keyword>
<dbReference type="InterPro" id="IPR050109">
    <property type="entry name" value="HTH-type_TetR-like_transc_reg"/>
</dbReference>
<evidence type="ECO:0000259" key="5">
    <source>
        <dbReference type="PROSITE" id="PS50977"/>
    </source>
</evidence>
<protein>
    <submittedName>
        <fullName evidence="6">TetR family transcriptional regulator</fullName>
    </submittedName>
</protein>
<evidence type="ECO:0000256" key="2">
    <source>
        <dbReference type="ARBA" id="ARBA00023125"/>
    </source>
</evidence>
<feature type="DNA-binding region" description="H-T-H motif" evidence="4">
    <location>
        <begin position="42"/>
        <end position="61"/>
    </location>
</feature>
<dbReference type="SUPFAM" id="SSF48498">
    <property type="entry name" value="Tetracyclin repressor-like, C-terminal domain"/>
    <property type="match status" value="1"/>
</dbReference>
<evidence type="ECO:0000313" key="7">
    <source>
        <dbReference type="Proteomes" id="UP000249066"/>
    </source>
</evidence>
<name>A0A2W5AAG3_9SPHN</name>
<dbReference type="AlphaFoldDB" id="A0A2W5AAG3"/>
<accession>A0A2W5AAG3</accession>
<dbReference type="InterPro" id="IPR009057">
    <property type="entry name" value="Homeodomain-like_sf"/>
</dbReference>
<reference evidence="6 7" key="1">
    <citation type="submission" date="2017-08" db="EMBL/GenBank/DDBJ databases">
        <title>Infants hospitalized years apart are colonized by the same room-sourced microbial strains.</title>
        <authorList>
            <person name="Brooks B."/>
            <person name="Olm M.R."/>
            <person name="Firek B.A."/>
            <person name="Baker R."/>
            <person name="Thomas B.C."/>
            <person name="Morowitz M.J."/>
            <person name="Banfield J.F."/>
        </authorList>
    </citation>
    <scope>NUCLEOTIDE SEQUENCE [LARGE SCALE GENOMIC DNA]</scope>
    <source>
        <strain evidence="6">S2_018_000_R2_101</strain>
    </source>
</reference>
<sequence length="203" mass="21699">MSEDDNSVNIGRRATYHHGDLRAALIDAGLAMLAEKPAEEISLREIARRAGVSATAVYRHFPDKQALLDAMACEGMEALGRAQRSASDAAGGGETGFAASGATYVRFAVENPALFRLVFTSAPTVSLIDLAPDKMSTTMRGLRDDIARLLPPNLPEADRRAAALHAWSLVHGLSMLILDGQIPYDPVEIERIIHALPCQAGPA</sequence>
<evidence type="ECO:0000313" key="6">
    <source>
        <dbReference type="EMBL" id="PZO91600.1"/>
    </source>
</evidence>
<evidence type="ECO:0000256" key="3">
    <source>
        <dbReference type="ARBA" id="ARBA00023163"/>
    </source>
</evidence>
<comment type="caution">
    <text evidence="6">The sequence shown here is derived from an EMBL/GenBank/DDBJ whole genome shotgun (WGS) entry which is preliminary data.</text>
</comment>